<accession>A0AAD3UR35</accession>
<reference evidence="1" key="1">
    <citation type="journal article" date="2018" name="Genome Biol.">
        <title>SKESA: strategic k-mer extension for scrupulous assemblies.</title>
        <authorList>
            <person name="Souvorov A."/>
            <person name="Agarwala R."/>
            <person name="Lipman D.J."/>
        </authorList>
    </citation>
    <scope>NUCLEOTIDE SEQUENCE</scope>
    <source>
        <strain evidence="1">AUSMDU00005748</strain>
    </source>
</reference>
<comment type="caution">
    <text evidence="1">The sequence shown here is derived from an EMBL/GenBank/DDBJ whole genome shotgun (WGS) entry which is preliminary data.</text>
</comment>
<dbReference type="EMBL" id="DACXIC010000053">
    <property type="protein sequence ID" value="HAU4359801.1"/>
    <property type="molecule type" value="Genomic_DNA"/>
</dbReference>
<evidence type="ECO:0000313" key="1">
    <source>
        <dbReference type="EMBL" id="HAU4359801.1"/>
    </source>
</evidence>
<name>A0AAD3UR35_KLEOX</name>
<sequence>MYLHITLKSGRTMHGGMTQSTIEVVEASYGVRSGRYDGEQPAISWRTPHWKPSHHSEIEGFLFLDESDVAILASNDGKVLHEWRGAKRHELERESK</sequence>
<dbReference type="Proteomes" id="UP000868497">
    <property type="component" value="Unassembled WGS sequence"/>
</dbReference>
<protein>
    <submittedName>
        <fullName evidence="1">Uncharacterized protein</fullName>
    </submittedName>
</protein>
<reference evidence="1" key="2">
    <citation type="submission" date="2019-09" db="EMBL/GenBank/DDBJ databases">
        <authorList>
            <consortium name="NCBI Pathogen Detection Project"/>
        </authorList>
    </citation>
    <scope>NUCLEOTIDE SEQUENCE</scope>
    <source>
        <strain evidence="1">AUSMDU00005748</strain>
    </source>
</reference>
<organism evidence="1 2">
    <name type="scientific">Klebsiella oxytoca</name>
    <dbReference type="NCBI Taxonomy" id="571"/>
    <lineage>
        <taxon>Bacteria</taxon>
        <taxon>Pseudomonadati</taxon>
        <taxon>Pseudomonadota</taxon>
        <taxon>Gammaproteobacteria</taxon>
        <taxon>Enterobacterales</taxon>
        <taxon>Enterobacteriaceae</taxon>
        <taxon>Klebsiella/Raoultella group</taxon>
        <taxon>Klebsiella</taxon>
    </lineage>
</organism>
<proteinExistence type="predicted"/>
<evidence type="ECO:0000313" key="2">
    <source>
        <dbReference type="Proteomes" id="UP000868497"/>
    </source>
</evidence>
<dbReference type="AlphaFoldDB" id="A0AAD3UR35"/>
<dbReference type="RefSeq" id="WP_202860344.1">
    <property type="nucleotide sequence ID" value="NZ_JAETUX010000001.1"/>
</dbReference>
<gene>
    <name evidence="1" type="ORF">F6W21_26085</name>
</gene>